<protein>
    <submittedName>
        <fullName evidence="3">1-phosphatidylinositol 4,5-bisphosphate phosphodiesterase eta-2</fullName>
    </submittedName>
</protein>
<feature type="domain" description="C2" evidence="2">
    <location>
        <begin position="183"/>
        <end position="271"/>
    </location>
</feature>
<dbReference type="GO" id="GO:0048015">
    <property type="term" value="P:phosphatidylinositol-mediated signaling"/>
    <property type="evidence" value="ECO:0007669"/>
    <property type="project" value="TreeGrafter"/>
</dbReference>
<dbReference type="CDD" id="cd00275">
    <property type="entry name" value="C2_PLC_like"/>
    <property type="match status" value="1"/>
</dbReference>
<sequence length="271" mass="30235">PKFQRSFIDERSVFPVTAKPQHLSHWHHAKEVCAQTSSRERTPLPARFSPGAPKPQGIDSNRPQVNMSREFIGERHRHITAPYCTDSQTQNRQRTAPTTVVRDPSSLVPVAATVSPEQADLADLPVFNHDSSGATPRVGLKTFINHRSPDQHRVKQNIAEQTQRSETKAQDLASAQHLKQQAGAGAFNPNLEDPLPSQMKKQLVLKIISGQQLPKPKDSMLGDRGEIIDPFVEVEIIGLPVDCCKEQTRVVDDNGFNPMWVETLVFTVHMP</sequence>
<comment type="caution">
    <text evidence="3">The sequence shown here is derived from an EMBL/GenBank/DDBJ whole genome shotgun (WGS) entry which is preliminary data.</text>
</comment>
<evidence type="ECO:0000313" key="4">
    <source>
        <dbReference type="Proteomes" id="UP001279410"/>
    </source>
</evidence>
<dbReference type="Pfam" id="PF00168">
    <property type="entry name" value="C2"/>
    <property type="match status" value="1"/>
</dbReference>
<proteinExistence type="predicted"/>
<dbReference type="SUPFAM" id="SSF49562">
    <property type="entry name" value="C2 domain (Calcium/lipid-binding domain, CaLB)"/>
    <property type="match status" value="1"/>
</dbReference>
<evidence type="ECO:0000256" key="1">
    <source>
        <dbReference type="SAM" id="MobiDB-lite"/>
    </source>
</evidence>
<feature type="non-terminal residue" evidence="3">
    <location>
        <position position="271"/>
    </location>
</feature>
<dbReference type="GO" id="GO:0046488">
    <property type="term" value="P:phosphatidylinositol metabolic process"/>
    <property type="evidence" value="ECO:0007669"/>
    <property type="project" value="TreeGrafter"/>
</dbReference>
<dbReference type="PANTHER" id="PTHR10336">
    <property type="entry name" value="PHOSPHOINOSITIDE-SPECIFIC PHOSPHOLIPASE C FAMILY PROTEIN"/>
    <property type="match status" value="1"/>
</dbReference>
<dbReference type="Proteomes" id="UP001279410">
    <property type="component" value="Unassembled WGS sequence"/>
</dbReference>
<dbReference type="InterPro" id="IPR035892">
    <property type="entry name" value="C2_domain_sf"/>
</dbReference>
<feature type="region of interest" description="Disordered" evidence="1">
    <location>
        <begin position="158"/>
        <end position="181"/>
    </location>
</feature>
<feature type="non-terminal residue" evidence="3">
    <location>
        <position position="1"/>
    </location>
</feature>
<dbReference type="EMBL" id="BRZM01003232">
    <property type="protein sequence ID" value="GLD46596.1"/>
    <property type="molecule type" value="Genomic_DNA"/>
</dbReference>
<organism evidence="3 4">
    <name type="scientific">Lates japonicus</name>
    <name type="common">Japanese lates</name>
    <dbReference type="NCBI Taxonomy" id="270547"/>
    <lineage>
        <taxon>Eukaryota</taxon>
        <taxon>Metazoa</taxon>
        <taxon>Chordata</taxon>
        <taxon>Craniata</taxon>
        <taxon>Vertebrata</taxon>
        <taxon>Euteleostomi</taxon>
        <taxon>Actinopterygii</taxon>
        <taxon>Neopterygii</taxon>
        <taxon>Teleostei</taxon>
        <taxon>Neoteleostei</taxon>
        <taxon>Acanthomorphata</taxon>
        <taxon>Carangaria</taxon>
        <taxon>Carangaria incertae sedis</taxon>
        <taxon>Centropomidae</taxon>
        <taxon>Lates</taxon>
    </lineage>
</organism>
<dbReference type="PANTHER" id="PTHR10336:SF166">
    <property type="entry name" value="1-PHOSPHATIDYLINOSITOL 4,5-BISPHOSPHATE PHOSPHODIESTERASE ETA-2"/>
    <property type="match status" value="1"/>
</dbReference>
<evidence type="ECO:0000259" key="2">
    <source>
        <dbReference type="PROSITE" id="PS50004"/>
    </source>
</evidence>
<feature type="region of interest" description="Disordered" evidence="1">
    <location>
        <begin position="34"/>
        <end position="63"/>
    </location>
</feature>
<dbReference type="InterPro" id="IPR001192">
    <property type="entry name" value="PI-PLC_fam"/>
</dbReference>
<gene>
    <name evidence="3" type="ORF">AKAME5_002703900</name>
</gene>
<dbReference type="GO" id="GO:0004435">
    <property type="term" value="F:phosphatidylinositol-4,5-bisphosphate phospholipase C activity"/>
    <property type="evidence" value="ECO:0007669"/>
    <property type="project" value="TreeGrafter"/>
</dbReference>
<dbReference type="Gene3D" id="2.60.40.150">
    <property type="entry name" value="C2 domain"/>
    <property type="match status" value="1"/>
</dbReference>
<dbReference type="AlphaFoldDB" id="A0AAD3M319"/>
<dbReference type="InterPro" id="IPR000008">
    <property type="entry name" value="C2_dom"/>
</dbReference>
<dbReference type="GO" id="GO:0051209">
    <property type="term" value="P:release of sequestered calcium ion into cytosol"/>
    <property type="evidence" value="ECO:0007669"/>
    <property type="project" value="TreeGrafter"/>
</dbReference>
<accession>A0AAD3M319</accession>
<evidence type="ECO:0000313" key="3">
    <source>
        <dbReference type="EMBL" id="GLD46596.1"/>
    </source>
</evidence>
<name>A0AAD3M319_LATJO</name>
<dbReference type="PROSITE" id="PS50004">
    <property type="entry name" value="C2"/>
    <property type="match status" value="1"/>
</dbReference>
<keyword evidence="4" id="KW-1185">Reference proteome</keyword>
<reference evidence="3" key="1">
    <citation type="submission" date="2022-08" db="EMBL/GenBank/DDBJ databases">
        <title>Genome sequencing of akame (Lates japonicus).</title>
        <authorList>
            <person name="Hashiguchi Y."/>
            <person name="Takahashi H."/>
        </authorList>
    </citation>
    <scope>NUCLEOTIDE SEQUENCE</scope>
    <source>
        <strain evidence="3">Kochi</strain>
    </source>
</reference>